<dbReference type="RefSeq" id="XP_067924243.1">
    <property type="nucleotide sequence ID" value="XM_068063783.1"/>
</dbReference>
<dbReference type="AlphaFoldDB" id="A0A2C6L4Z9"/>
<evidence type="ECO:0000313" key="2">
    <source>
        <dbReference type="EMBL" id="PHJ22566.1"/>
    </source>
</evidence>
<feature type="compositionally biased region" description="Acidic residues" evidence="1">
    <location>
        <begin position="236"/>
        <end position="249"/>
    </location>
</feature>
<keyword evidence="3" id="KW-1185">Reference proteome</keyword>
<feature type="non-terminal residue" evidence="2">
    <location>
        <position position="1"/>
    </location>
</feature>
<gene>
    <name evidence="2" type="ORF">CSUI_003587</name>
</gene>
<accession>A0A2C6L4Z9</accession>
<evidence type="ECO:0000256" key="1">
    <source>
        <dbReference type="SAM" id="MobiDB-lite"/>
    </source>
</evidence>
<evidence type="ECO:0000313" key="3">
    <source>
        <dbReference type="Proteomes" id="UP000221165"/>
    </source>
</evidence>
<feature type="compositionally biased region" description="Basic and acidic residues" evidence="1">
    <location>
        <begin position="182"/>
        <end position="198"/>
    </location>
</feature>
<sequence>VSRPYYTTTRTSYYSRPTTTYYSRPLEYATYYSRPLEYETYSKGESYDFGTTEYYYRPSTTYTYARPATTYYRSTVDTFSKDSDFAEDYSTEFAPTTTYYRGPSTITTYSDYRPLERYRTYAADSKGSAIEEYEPLYSSSYYPTTYYSRPSTYATFARPATTVYRTKPKRYRYLQNRQMPRKPAETEKGDEKAGEKTAEATANGPAEVTGIDGNGDQELGEQASAGEKEDLRALQEAEEDLGSSDSTTE</sequence>
<feature type="compositionally biased region" description="Basic and acidic residues" evidence="1">
    <location>
        <begin position="226"/>
        <end position="235"/>
    </location>
</feature>
<organism evidence="2 3">
    <name type="scientific">Cystoisospora suis</name>
    <dbReference type="NCBI Taxonomy" id="483139"/>
    <lineage>
        <taxon>Eukaryota</taxon>
        <taxon>Sar</taxon>
        <taxon>Alveolata</taxon>
        <taxon>Apicomplexa</taxon>
        <taxon>Conoidasida</taxon>
        <taxon>Coccidia</taxon>
        <taxon>Eucoccidiorida</taxon>
        <taxon>Eimeriorina</taxon>
        <taxon>Sarcocystidae</taxon>
        <taxon>Cystoisospora</taxon>
    </lineage>
</organism>
<dbReference type="GeneID" id="94426994"/>
<dbReference type="VEuPathDB" id="ToxoDB:CSUI_003587"/>
<protein>
    <submittedName>
        <fullName evidence="2">Uncharacterized protein</fullName>
    </submittedName>
</protein>
<comment type="caution">
    <text evidence="2">The sequence shown here is derived from an EMBL/GenBank/DDBJ whole genome shotgun (WGS) entry which is preliminary data.</text>
</comment>
<proteinExistence type="predicted"/>
<dbReference type="EMBL" id="MIGC01001627">
    <property type="protein sequence ID" value="PHJ22566.1"/>
    <property type="molecule type" value="Genomic_DNA"/>
</dbReference>
<reference evidence="2 3" key="1">
    <citation type="journal article" date="2017" name="Int. J. Parasitol.">
        <title>The genome of the protozoan parasite Cystoisospora suis and a reverse vaccinology approach to identify vaccine candidates.</title>
        <authorList>
            <person name="Palmieri N."/>
            <person name="Shrestha A."/>
            <person name="Ruttkowski B."/>
            <person name="Beck T."/>
            <person name="Vogl C."/>
            <person name="Tomley F."/>
            <person name="Blake D.P."/>
            <person name="Joachim A."/>
        </authorList>
    </citation>
    <scope>NUCLEOTIDE SEQUENCE [LARGE SCALE GENOMIC DNA]</scope>
    <source>
        <strain evidence="2 3">Wien I</strain>
    </source>
</reference>
<dbReference type="Proteomes" id="UP000221165">
    <property type="component" value="Unassembled WGS sequence"/>
</dbReference>
<feature type="region of interest" description="Disordered" evidence="1">
    <location>
        <begin position="167"/>
        <end position="249"/>
    </location>
</feature>
<name>A0A2C6L4Z9_9APIC</name>